<name>A0A930UGT4_9GAMM</name>
<accession>A0A930UGT4</accession>
<dbReference type="Gene3D" id="3.30.565.10">
    <property type="entry name" value="Histidine kinase-like ATPase, C-terminal domain"/>
    <property type="match status" value="1"/>
</dbReference>
<evidence type="ECO:0000256" key="2">
    <source>
        <dbReference type="ARBA" id="ARBA00021975"/>
    </source>
</evidence>
<dbReference type="SMART" id="SM00853">
    <property type="entry name" value="MutL_C"/>
    <property type="match status" value="1"/>
</dbReference>
<dbReference type="InterPro" id="IPR020568">
    <property type="entry name" value="Ribosomal_Su5_D2-typ_SF"/>
</dbReference>
<comment type="function">
    <text evidence="5">This protein is involved in the repair of mismatches in DNA. It is required for dam-dependent methyl-directed DNA mismatch repair. May act as a 'molecular matchmaker', a protein that promotes the formation of a stable complex between two or more DNA-binding proteins in an ATP-dependent manner without itself being part of a final effector complex.</text>
</comment>
<dbReference type="GO" id="GO:0006298">
    <property type="term" value="P:mismatch repair"/>
    <property type="evidence" value="ECO:0007669"/>
    <property type="project" value="UniProtKB-UniRule"/>
</dbReference>
<evidence type="ECO:0000256" key="1">
    <source>
        <dbReference type="ARBA" id="ARBA00006082"/>
    </source>
</evidence>
<dbReference type="Gene3D" id="3.30.230.10">
    <property type="match status" value="1"/>
</dbReference>
<dbReference type="NCBIfam" id="TIGR00585">
    <property type="entry name" value="mutl"/>
    <property type="match status" value="1"/>
</dbReference>
<proteinExistence type="inferred from homology"/>
<dbReference type="GO" id="GO:0004519">
    <property type="term" value="F:endonuclease activity"/>
    <property type="evidence" value="ECO:0007669"/>
    <property type="project" value="UniProtKB-KW"/>
</dbReference>
<feature type="region of interest" description="Disordered" evidence="6">
    <location>
        <begin position="369"/>
        <end position="408"/>
    </location>
</feature>
<dbReference type="InterPro" id="IPR014721">
    <property type="entry name" value="Ribsml_uS5_D2-typ_fold_subgr"/>
</dbReference>
<dbReference type="InterPro" id="IPR038973">
    <property type="entry name" value="MutL/Mlh/Pms-like"/>
</dbReference>
<keyword evidence="4 5" id="KW-0234">DNA repair</keyword>
<evidence type="ECO:0000256" key="3">
    <source>
        <dbReference type="ARBA" id="ARBA00022763"/>
    </source>
</evidence>
<dbReference type="InterPro" id="IPR042121">
    <property type="entry name" value="MutL_C_regsub"/>
</dbReference>
<feature type="compositionally biased region" description="Pro residues" evidence="6">
    <location>
        <begin position="377"/>
        <end position="395"/>
    </location>
</feature>
<feature type="domain" description="DNA mismatch repair protein S5" evidence="8">
    <location>
        <begin position="217"/>
        <end position="332"/>
    </location>
</feature>
<evidence type="ECO:0000313" key="10">
    <source>
        <dbReference type="Proteomes" id="UP000604381"/>
    </source>
</evidence>
<dbReference type="InterPro" id="IPR013507">
    <property type="entry name" value="DNA_mismatch_S5_2-like"/>
</dbReference>
<dbReference type="GO" id="GO:0140664">
    <property type="term" value="F:ATP-dependent DNA damage sensor activity"/>
    <property type="evidence" value="ECO:0007669"/>
    <property type="project" value="InterPro"/>
</dbReference>
<evidence type="ECO:0000256" key="4">
    <source>
        <dbReference type="ARBA" id="ARBA00023204"/>
    </source>
</evidence>
<dbReference type="Pfam" id="PF01119">
    <property type="entry name" value="DNA_mis_repair"/>
    <property type="match status" value="1"/>
</dbReference>
<dbReference type="Pfam" id="PF08676">
    <property type="entry name" value="MutL_C"/>
    <property type="match status" value="1"/>
</dbReference>
<keyword evidence="9" id="KW-0540">Nuclease</keyword>
<keyword evidence="10" id="KW-1185">Reference proteome</keyword>
<keyword evidence="3 5" id="KW-0227">DNA damage</keyword>
<dbReference type="InterPro" id="IPR036890">
    <property type="entry name" value="HATPase_C_sf"/>
</dbReference>
<dbReference type="PANTHER" id="PTHR10073">
    <property type="entry name" value="DNA MISMATCH REPAIR PROTEIN MLH, PMS, MUTL"/>
    <property type="match status" value="1"/>
</dbReference>
<dbReference type="InterPro" id="IPR014762">
    <property type="entry name" value="DNA_mismatch_repair_CS"/>
</dbReference>
<feature type="domain" description="MutL C-terminal dimerisation" evidence="7">
    <location>
        <begin position="429"/>
        <end position="573"/>
    </location>
</feature>
<dbReference type="Gene3D" id="3.30.1540.20">
    <property type="entry name" value="MutL, C-terminal domain, dimerisation subdomain"/>
    <property type="match status" value="1"/>
</dbReference>
<dbReference type="GO" id="GO:0016887">
    <property type="term" value="F:ATP hydrolysis activity"/>
    <property type="evidence" value="ECO:0007669"/>
    <property type="project" value="InterPro"/>
</dbReference>
<dbReference type="GO" id="GO:0030983">
    <property type="term" value="F:mismatched DNA binding"/>
    <property type="evidence" value="ECO:0007669"/>
    <property type="project" value="InterPro"/>
</dbReference>
<protein>
    <recommendedName>
        <fullName evidence="2 5">DNA mismatch repair protein MutL</fullName>
    </recommendedName>
</protein>
<organism evidence="9 10">
    <name type="scientific">Candidatus Amphirhobacter heronislandensis</name>
    <dbReference type="NCBI Taxonomy" id="1732024"/>
    <lineage>
        <taxon>Bacteria</taxon>
        <taxon>Pseudomonadati</taxon>
        <taxon>Pseudomonadota</taxon>
        <taxon>Gammaproteobacteria</taxon>
        <taxon>Candidatus Tethybacterales</taxon>
        <taxon>Candidatus Tethybacteraceae</taxon>
        <taxon>Candidatus Amphirhobacter</taxon>
    </lineage>
</organism>
<reference evidence="9" key="1">
    <citation type="submission" date="2020-10" db="EMBL/GenBank/DDBJ databases">
        <title>An improved Amphimedon queenslandica hologenome assembly reveals how three proteobacterial symbionts can extend the metabolic phenotypic of their marine sponge host.</title>
        <authorList>
            <person name="Degnan B."/>
            <person name="Degnan S."/>
            <person name="Xiang X."/>
        </authorList>
    </citation>
    <scope>NUCLEOTIDE SEQUENCE</scope>
    <source>
        <strain evidence="9">AqS2</strain>
    </source>
</reference>
<dbReference type="AlphaFoldDB" id="A0A930UGT4"/>
<evidence type="ECO:0000256" key="6">
    <source>
        <dbReference type="SAM" id="MobiDB-lite"/>
    </source>
</evidence>
<gene>
    <name evidence="5" type="primary">mutL</name>
    <name evidence="9" type="ORF">ISN26_00630</name>
</gene>
<comment type="similarity">
    <text evidence="1 5">Belongs to the DNA mismatch repair MutL/HexB family.</text>
</comment>
<dbReference type="HAMAP" id="MF_00149">
    <property type="entry name" value="DNA_mis_repair"/>
    <property type="match status" value="1"/>
</dbReference>
<dbReference type="GO" id="GO:0005524">
    <property type="term" value="F:ATP binding"/>
    <property type="evidence" value="ECO:0007669"/>
    <property type="project" value="InterPro"/>
</dbReference>
<dbReference type="Pfam" id="PF13589">
    <property type="entry name" value="HATPase_c_3"/>
    <property type="match status" value="1"/>
</dbReference>
<dbReference type="SUPFAM" id="SSF118116">
    <property type="entry name" value="DNA mismatch repair protein MutL"/>
    <property type="match status" value="1"/>
</dbReference>
<dbReference type="PROSITE" id="PS00058">
    <property type="entry name" value="DNA_MISMATCH_REPAIR_1"/>
    <property type="match status" value="1"/>
</dbReference>
<evidence type="ECO:0000256" key="5">
    <source>
        <dbReference type="HAMAP-Rule" id="MF_00149"/>
    </source>
</evidence>
<dbReference type="CDD" id="cd16926">
    <property type="entry name" value="HATPase_MutL-MLH-PMS-like"/>
    <property type="match status" value="1"/>
</dbReference>
<dbReference type="PANTHER" id="PTHR10073:SF12">
    <property type="entry name" value="DNA MISMATCH REPAIR PROTEIN MLH1"/>
    <property type="match status" value="1"/>
</dbReference>
<sequence length="618" mass="66773">MEGAKDGGLPRIKPLDRFTVSQIAAGEIVERPASALKELMENAIDSKPYSIEVAIEEGGFGSMTVRDDGCGIPKEDLEIAIKAHTTSKLVAMDDLETIATLGFRGEGLASIATLGRMRLRSRPAAQPAGAEIVAQDGELVEPVHDCVMAPGTEVSVTGLFANAPVRRRFMGQERGESSRCEALFQRLALTVPSIAMKLSINGREQSSMPQQEMSERLFGFYGKRFKDGAMAVKDSSGPLRIEGYINPDIRSSQTRQHLYINGRSVRERTVVLAIRKALADTARSPNVAFALFLTMPPAMLDVNAHPSKTEVRFKEGAPIFQFVYRAVKTQLVAKPLGINPDINFVRPLPPAPPNAEIFTRDEADYDSRTAAARSAPLPNPAVYPSSQPPAPPAPAAAPARPGGTPPNVLAPAAAPAAEEEFFPQRLGNVIGLLNGIYLLAESERGLILIDIHAAHERILYEGLKEDMERSENAVQPLLEEIELSLSPEELDVVERYRGHLTDCGLAICNIDGVEVLAGVPAQLAGQIEDYAGLVSDCLTDLGDAGAVFAVEEATNKALATIACHAALRGSQPFLSVEGQRELIRLMQTTPGSGRCNHGRPCWRTISFKELDAFFERGR</sequence>
<evidence type="ECO:0000259" key="8">
    <source>
        <dbReference type="SMART" id="SM01340"/>
    </source>
</evidence>
<keyword evidence="9" id="KW-0255">Endonuclease</keyword>
<dbReference type="SUPFAM" id="SSF55874">
    <property type="entry name" value="ATPase domain of HSP90 chaperone/DNA topoisomerase II/histidine kinase"/>
    <property type="match status" value="1"/>
</dbReference>
<dbReference type="FunFam" id="3.30.565.10:FF:000003">
    <property type="entry name" value="DNA mismatch repair endonuclease MutL"/>
    <property type="match status" value="1"/>
</dbReference>
<dbReference type="SUPFAM" id="SSF54211">
    <property type="entry name" value="Ribosomal protein S5 domain 2-like"/>
    <property type="match status" value="1"/>
</dbReference>
<dbReference type="GO" id="GO:0032300">
    <property type="term" value="C:mismatch repair complex"/>
    <property type="evidence" value="ECO:0007669"/>
    <property type="project" value="InterPro"/>
</dbReference>
<dbReference type="EMBL" id="JADHEI010000009">
    <property type="protein sequence ID" value="MBF2734597.1"/>
    <property type="molecule type" value="Genomic_DNA"/>
</dbReference>
<dbReference type="InterPro" id="IPR020667">
    <property type="entry name" value="DNA_mismatch_repair_MutL"/>
</dbReference>
<dbReference type="SMART" id="SM01340">
    <property type="entry name" value="DNA_mis_repair"/>
    <property type="match status" value="1"/>
</dbReference>
<dbReference type="InterPro" id="IPR002099">
    <property type="entry name" value="MutL/Mlh/PMS"/>
</dbReference>
<dbReference type="InterPro" id="IPR042120">
    <property type="entry name" value="MutL_C_dimsub"/>
</dbReference>
<dbReference type="Proteomes" id="UP000604381">
    <property type="component" value="Unassembled WGS sequence"/>
</dbReference>
<dbReference type="Gene3D" id="3.30.1370.100">
    <property type="entry name" value="MutL, C-terminal domain, regulatory subdomain"/>
    <property type="match status" value="1"/>
</dbReference>
<evidence type="ECO:0000259" key="7">
    <source>
        <dbReference type="SMART" id="SM00853"/>
    </source>
</evidence>
<evidence type="ECO:0000313" key="9">
    <source>
        <dbReference type="EMBL" id="MBF2734597.1"/>
    </source>
</evidence>
<keyword evidence="9" id="KW-0378">Hydrolase</keyword>
<feature type="compositionally biased region" description="Low complexity" evidence="6">
    <location>
        <begin position="396"/>
        <end position="408"/>
    </location>
</feature>
<dbReference type="InterPro" id="IPR014790">
    <property type="entry name" value="MutL_C"/>
</dbReference>
<dbReference type="InterPro" id="IPR037198">
    <property type="entry name" value="MutL_C_sf"/>
</dbReference>
<comment type="caution">
    <text evidence="9">The sequence shown here is derived from an EMBL/GenBank/DDBJ whole genome shotgun (WGS) entry which is preliminary data.</text>
</comment>